<evidence type="ECO:0000313" key="3">
    <source>
        <dbReference type="Proteomes" id="UP000189369"/>
    </source>
</evidence>
<dbReference type="InterPro" id="IPR017880">
    <property type="entry name" value="KilA_N"/>
</dbReference>
<sequence>MSKVIKCDFDGHLYSFNLDGWFNATEAASKYGKSPTEWTRLPETKKYLEGLIRRYGKIPYVKTSKARLDRGGGTWLHPKLAVRFAQWLDIDFAIWCDEQIDEIIRSGIRAEGNTNFLPLLLREDASEWELRFPPSYYQALARATHTKYTGHSGGTPALYGQLTEKWVYGCLLPSEVHAELKERKHKSEKMHQWLTEGGQELLDKQIALVTNIANSSADLKDFEARMMLVSQKGGQLSMVYPKVA</sequence>
<proteinExistence type="predicted"/>
<dbReference type="Pfam" id="PF10546">
    <property type="entry name" value="P63C"/>
    <property type="match status" value="1"/>
</dbReference>
<accession>A0A1U9JXQ4</accession>
<dbReference type="Proteomes" id="UP000189369">
    <property type="component" value="Chromosome"/>
</dbReference>
<dbReference type="SMART" id="SM01252">
    <property type="entry name" value="KilA-N"/>
    <property type="match status" value="1"/>
</dbReference>
<dbReference type="KEGG" id="phn:PAEH1_01490"/>
<organism evidence="2 3">
    <name type="scientific">Paenalcaligenes hominis</name>
    <dbReference type="NCBI Taxonomy" id="643674"/>
    <lineage>
        <taxon>Bacteria</taxon>
        <taxon>Pseudomonadati</taxon>
        <taxon>Pseudomonadota</taxon>
        <taxon>Betaproteobacteria</taxon>
        <taxon>Burkholderiales</taxon>
        <taxon>Alcaligenaceae</taxon>
        <taxon>Paenalcaligenes</taxon>
    </lineage>
</organism>
<dbReference type="STRING" id="643674.PAEH1_01490"/>
<name>A0A1U9JXQ4_9BURK</name>
<feature type="domain" description="KilA-N" evidence="1">
    <location>
        <begin position="1"/>
        <end position="103"/>
    </location>
</feature>
<evidence type="ECO:0000313" key="2">
    <source>
        <dbReference type="EMBL" id="AQS50552.1"/>
    </source>
</evidence>
<gene>
    <name evidence="2" type="ORF">PAEH1_01490</name>
</gene>
<dbReference type="InterPro" id="IPR036887">
    <property type="entry name" value="HTH_APSES_sf"/>
</dbReference>
<dbReference type="SUPFAM" id="SSF54616">
    <property type="entry name" value="DNA-binding domain of Mlu1-box binding protein MBP1"/>
    <property type="match status" value="1"/>
</dbReference>
<evidence type="ECO:0000259" key="1">
    <source>
        <dbReference type="PROSITE" id="PS51301"/>
    </source>
</evidence>
<dbReference type="GO" id="GO:0003677">
    <property type="term" value="F:DNA binding"/>
    <property type="evidence" value="ECO:0007669"/>
    <property type="project" value="InterPro"/>
</dbReference>
<protein>
    <recommendedName>
        <fullName evidence="1">KilA-N domain-containing protein</fullName>
    </recommendedName>
</protein>
<dbReference type="Pfam" id="PF04383">
    <property type="entry name" value="KilA-N"/>
    <property type="match status" value="1"/>
</dbReference>
<dbReference type="OrthoDB" id="4762429at2"/>
<dbReference type="InterPro" id="IPR018874">
    <property type="entry name" value="Phage_Mx8_p63_C"/>
</dbReference>
<dbReference type="PROSITE" id="PS51301">
    <property type="entry name" value="KILA_N"/>
    <property type="match status" value="1"/>
</dbReference>
<dbReference type="EMBL" id="CP019697">
    <property type="protein sequence ID" value="AQS50552.1"/>
    <property type="molecule type" value="Genomic_DNA"/>
</dbReference>
<reference evidence="2 3" key="1">
    <citation type="submission" date="2017-01" db="EMBL/GenBank/DDBJ databases">
        <title>Complete Genome Sequence of Paenalcaligenes hominis, Isolated from a paraplegic Patient with neurogenic bladder.</title>
        <authorList>
            <person name="Mukhopadhyay R."/>
            <person name="Joaquin J."/>
            <person name="Hogue R."/>
            <person name="Kilaru A."/>
            <person name="Jospin G."/>
            <person name="Mars K."/>
            <person name="Eisen J.A."/>
            <person name="Chaturvedi V."/>
        </authorList>
    </citation>
    <scope>NUCLEOTIDE SEQUENCE [LARGE SCALE GENOMIC DNA]</scope>
    <source>
        <strain evidence="2 3">15S00501</strain>
    </source>
</reference>
<dbReference type="AlphaFoldDB" id="A0A1U9JXQ4"/>
<dbReference type="InterPro" id="IPR018004">
    <property type="entry name" value="KilA/APSES_HTH"/>
</dbReference>